<reference evidence="20" key="1">
    <citation type="submission" date="2023-08" db="EMBL/GenBank/DDBJ databases">
        <authorList>
            <person name="Audoor S."/>
            <person name="Bilcke G."/>
        </authorList>
    </citation>
    <scope>NUCLEOTIDE SEQUENCE</scope>
</reference>
<dbReference type="Pfam" id="PF01131">
    <property type="entry name" value="Topoisom_bac"/>
    <property type="match status" value="1"/>
</dbReference>
<feature type="domain" description="Helicase ATP-binding" evidence="17">
    <location>
        <begin position="112"/>
        <end position="289"/>
    </location>
</feature>
<evidence type="ECO:0000256" key="3">
    <source>
        <dbReference type="ARBA" id="ARBA00009446"/>
    </source>
</evidence>
<dbReference type="Gene3D" id="2.70.20.10">
    <property type="entry name" value="Topoisomerase I, domain 3"/>
    <property type="match status" value="1"/>
</dbReference>
<dbReference type="GO" id="GO:0046872">
    <property type="term" value="F:metal ion binding"/>
    <property type="evidence" value="ECO:0007669"/>
    <property type="project" value="UniProtKB-KW"/>
</dbReference>
<dbReference type="GO" id="GO:0005634">
    <property type="term" value="C:nucleus"/>
    <property type="evidence" value="ECO:0007669"/>
    <property type="project" value="TreeGrafter"/>
</dbReference>
<feature type="domain" description="Topo IA-type catalytic" evidence="19">
    <location>
        <begin position="831"/>
        <end position="1316"/>
    </location>
</feature>
<dbReference type="Pfam" id="PF01751">
    <property type="entry name" value="Toprim"/>
    <property type="match status" value="1"/>
</dbReference>
<dbReference type="PROSITE" id="PS00396">
    <property type="entry name" value="TOPO_IA_1"/>
    <property type="match status" value="1"/>
</dbReference>
<dbReference type="InterPro" id="IPR000380">
    <property type="entry name" value="Topo_IA"/>
</dbReference>
<comment type="cofactor">
    <cofactor evidence="2">
        <name>Mg(2+)</name>
        <dbReference type="ChEBI" id="CHEBI:18420"/>
    </cofactor>
</comment>
<dbReference type="InterPro" id="IPR011545">
    <property type="entry name" value="DEAD/DEAH_box_helicase_dom"/>
</dbReference>
<evidence type="ECO:0000256" key="14">
    <source>
        <dbReference type="SAM" id="MobiDB-lite"/>
    </source>
</evidence>
<keyword evidence="15" id="KW-0732">Signal</keyword>
<evidence type="ECO:0000259" key="16">
    <source>
        <dbReference type="PROSITE" id="PS50880"/>
    </source>
</evidence>
<keyword evidence="21" id="KW-1185">Reference proteome</keyword>
<dbReference type="PANTHER" id="PTHR11390">
    <property type="entry name" value="PROKARYOTIC DNA TOPOISOMERASE"/>
    <property type="match status" value="1"/>
</dbReference>
<dbReference type="SUPFAM" id="SSF52540">
    <property type="entry name" value="P-loop containing nucleoside triphosphate hydrolases"/>
    <property type="match status" value="1"/>
</dbReference>
<dbReference type="Pfam" id="PF00270">
    <property type="entry name" value="DEAD"/>
    <property type="match status" value="1"/>
</dbReference>
<dbReference type="PROSITE" id="PS52039">
    <property type="entry name" value="TOPO_IA_2"/>
    <property type="match status" value="1"/>
</dbReference>
<dbReference type="InterPro" id="IPR003601">
    <property type="entry name" value="Topo_IA_2"/>
</dbReference>
<dbReference type="InterPro" id="IPR013825">
    <property type="entry name" value="Topo_IA_cen_sub2"/>
</dbReference>
<evidence type="ECO:0000256" key="9">
    <source>
        <dbReference type="ARBA" id="ARBA00022833"/>
    </source>
</evidence>
<evidence type="ECO:0000313" key="21">
    <source>
        <dbReference type="Proteomes" id="UP001295423"/>
    </source>
</evidence>
<dbReference type="InterPro" id="IPR044742">
    <property type="entry name" value="DEAD/DEAH_RhlB"/>
</dbReference>
<comment type="caution">
    <text evidence="20">The sequence shown here is derived from an EMBL/GenBank/DDBJ whole genome shotgun (WGS) entry which is preliminary data.</text>
</comment>
<keyword evidence="9" id="KW-0862">Zinc</keyword>
<dbReference type="GO" id="GO:0006281">
    <property type="term" value="P:DNA repair"/>
    <property type="evidence" value="ECO:0007669"/>
    <property type="project" value="TreeGrafter"/>
</dbReference>
<feature type="region of interest" description="Disordered" evidence="14">
    <location>
        <begin position="1353"/>
        <end position="1400"/>
    </location>
</feature>
<dbReference type="InterPro" id="IPR001650">
    <property type="entry name" value="Helicase_C-like"/>
</dbReference>
<keyword evidence="13" id="KW-0413">Isomerase</keyword>
<dbReference type="GO" id="GO:0003917">
    <property type="term" value="F:DNA topoisomerase type I (single strand cut, ATP-independent) activity"/>
    <property type="evidence" value="ECO:0007669"/>
    <property type="project" value="UniProtKB-EC"/>
</dbReference>
<dbReference type="PROSITE" id="PS00039">
    <property type="entry name" value="DEAD_ATP_HELICASE"/>
    <property type="match status" value="1"/>
</dbReference>
<keyword evidence="10" id="KW-0067">ATP-binding</keyword>
<dbReference type="InterPro" id="IPR013497">
    <property type="entry name" value="Topo_IA_cen"/>
</dbReference>
<keyword evidence="8" id="KW-0347">Helicase</keyword>
<evidence type="ECO:0000256" key="5">
    <source>
        <dbReference type="ARBA" id="ARBA00022723"/>
    </source>
</evidence>
<dbReference type="FunFam" id="1.10.290.10:FF:000003">
    <property type="entry name" value="DNA topoisomerase"/>
    <property type="match status" value="1"/>
</dbReference>
<dbReference type="SMART" id="SM00437">
    <property type="entry name" value="TOP1Ac"/>
    <property type="match status" value="1"/>
</dbReference>
<feature type="region of interest" description="Disordered" evidence="14">
    <location>
        <begin position="910"/>
        <end position="939"/>
    </location>
</feature>
<feature type="chain" id="PRO_5042295314" description="DNA topoisomerase" evidence="15">
    <location>
        <begin position="19"/>
        <end position="1400"/>
    </location>
</feature>
<dbReference type="GO" id="GO:0006310">
    <property type="term" value="P:DNA recombination"/>
    <property type="evidence" value="ECO:0007669"/>
    <property type="project" value="TreeGrafter"/>
</dbReference>
<feature type="domain" description="Toprim" evidence="16">
    <location>
        <begin position="654"/>
        <end position="813"/>
    </location>
</feature>
<feature type="compositionally biased region" description="Polar residues" evidence="14">
    <location>
        <begin position="554"/>
        <end position="571"/>
    </location>
</feature>
<dbReference type="Proteomes" id="UP001295423">
    <property type="component" value="Unassembled WGS sequence"/>
</dbReference>
<dbReference type="InterPro" id="IPR003602">
    <property type="entry name" value="Topo_IA_DNA-bd_dom"/>
</dbReference>
<evidence type="ECO:0000259" key="18">
    <source>
        <dbReference type="PROSITE" id="PS51194"/>
    </source>
</evidence>
<dbReference type="Pfam" id="PF00271">
    <property type="entry name" value="Helicase_C"/>
    <property type="match status" value="1"/>
</dbReference>
<organism evidence="20 21">
    <name type="scientific">Cylindrotheca closterium</name>
    <dbReference type="NCBI Taxonomy" id="2856"/>
    <lineage>
        <taxon>Eukaryota</taxon>
        <taxon>Sar</taxon>
        <taxon>Stramenopiles</taxon>
        <taxon>Ochrophyta</taxon>
        <taxon>Bacillariophyta</taxon>
        <taxon>Bacillariophyceae</taxon>
        <taxon>Bacillariophycidae</taxon>
        <taxon>Bacillariales</taxon>
        <taxon>Bacillariaceae</taxon>
        <taxon>Cylindrotheca</taxon>
    </lineage>
</organism>
<dbReference type="SMART" id="SM00490">
    <property type="entry name" value="HELICc"/>
    <property type="match status" value="1"/>
</dbReference>
<keyword evidence="6" id="KW-0547">Nucleotide-binding</keyword>
<evidence type="ECO:0000256" key="6">
    <source>
        <dbReference type="ARBA" id="ARBA00022741"/>
    </source>
</evidence>
<evidence type="ECO:0000256" key="7">
    <source>
        <dbReference type="ARBA" id="ARBA00022801"/>
    </source>
</evidence>
<dbReference type="GO" id="GO:0003677">
    <property type="term" value="F:DNA binding"/>
    <property type="evidence" value="ECO:0007669"/>
    <property type="project" value="UniProtKB-KW"/>
</dbReference>
<name>A0AAD2FMU4_9STRA</name>
<evidence type="ECO:0000259" key="17">
    <source>
        <dbReference type="PROSITE" id="PS51192"/>
    </source>
</evidence>
<dbReference type="Gene3D" id="1.10.460.10">
    <property type="entry name" value="Topoisomerase I, domain 2"/>
    <property type="match status" value="1"/>
</dbReference>
<proteinExistence type="inferred from homology"/>
<dbReference type="SUPFAM" id="SSF56712">
    <property type="entry name" value="Prokaryotic type I DNA topoisomerase"/>
    <property type="match status" value="1"/>
</dbReference>
<dbReference type="PRINTS" id="PR00417">
    <property type="entry name" value="PRTPISMRASEI"/>
</dbReference>
<dbReference type="PROSITE" id="PS50880">
    <property type="entry name" value="TOPRIM"/>
    <property type="match status" value="1"/>
</dbReference>
<dbReference type="InterPro" id="IPR013824">
    <property type="entry name" value="Topo_IA_cen_sub1"/>
</dbReference>
<comment type="catalytic activity">
    <reaction evidence="1">
        <text>ATP-independent breakage of single-stranded DNA, followed by passage and rejoining.</text>
        <dbReference type="EC" id="5.6.2.1"/>
    </reaction>
</comment>
<dbReference type="PANTHER" id="PTHR11390:SF20">
    <property type="entry name" value="DNA TOPOISOMERASE 3-BETA-1"/>
    <property type="match status" value="1"/>
</dbReference>
<evidence type="ECO:0000259" key="19">
    <source>
        <dbReference type="PROSITE" id="PS52039"/>
    </source>
</evidence>
<feature type="compositionally biased region" description="Basic residues" evidence="14">
    <location>
        <begin position="1381"/>
        <end position="1400"/>
    </location>
</feature>
<dbReference type="PROSITE" id="PS51192">
    <property type="entry name" value="HELICASE_ATP_BIND_1"/>
    <property type="match status" value="1"/>
</dbReference>
<dbReference type="CDD" id="cd00268">
    <property type="entry name" value="DEADc"/>
    <property type="match status" value="1"/>
</dbReference>
<keyword evidence="12" id="KW-0238">DNA-binding</keyword>
<dbReference type="InterPro" id="IPR023405">
    <property type="entry name" value="Topo_IA_core_domain"/>
</dbReference>
<dbReference type="SMART" id="SM00487">
    <property type="entry name" value="DEXDc"/>
    <property type="match status" value="1"/>
</dbReference>
<dbReference type="CDD" id="cd03362">
    <property type="entry name" value="TOPRIM_TopoIA_TopoIII"/>
    <property type="match status" value="1"/>
</dbReference>
<evidence type="ECO:0000256" key="15">
    <source>
        <dbReference type="SAM" id="SignalP"/>
    </source>
</evidence>
<dbReference type="Gene3D" id="1.10.290.10">
    <property type="entry name" value="Topoisomerase I, domain 4"/>
    <property type="match status" value="1"/>
</dbReference>
<dbReference type="GO" id="GO:0016787">
    <property type="term" value="F:hydrolase activity"/>
    <property type="evidence" value="ECO:0007669"/>
    <property type="project" value="UniProtKB-KW"/>
</dbReference>
<comment type="similarity">
    <text evidence="3">Belongs to the type IA topoisomerase family.</text>
</comment>
<dbReference type="EMBL" id="CAKOGP040001714">
    <property type="protein sequence ID" value="CAJ1946564.1"/>
    <property type="molecule type" value="Genomic_DNA"/>
</dbReference>
<sequence>MVHLPLLLALTKSRGCLSFAFTSTRMTSGIRIHDIQKSEHHRLFSRHYMAASSNDVSSPEVPPVEISPSTHGTLPLTGNSFVQSNETMNEKLSAVLKQEGWTRPTTIQANAIPLLRKEFDVMASSQTGSGKSLMFSLPMVERIVLESSNTKNNRVMGMVISPTRELAIQTAGVLKTLTKNYPHLKVSLATGGGNTKQQRQELASASIVVGTPGRILQFTDERNLSLQNLKFLVIDEADRLMDLGFEPQLTRIARLLKTKRQHQSVLCSATFPTSVQRIAADFLRPEYYFVSVGRVGSTHARIKQRFEWMGNDAGKVKAVTRHVTQFLKRSNGNKNNSIIVFANMKQDVDQYGKALASSGIKCRIIHGDKEQSDRNQALRDFSNKKAQVLVATDVAARGLDVSHIGLVIQADAPSNVDSYTHRVGRTGRAGAKGEAVTFLNNKNLRVAGELLELLYEADQPVPAWLVGMAYSSKAHAMQEEAQISAGTLTESEKEEQENVVNDEFSGQDFRRHAVEGSYGAGRDTSYRSFDDEAYSPSVQVDLVGDQSPIPKAENSFSTEMDTSGDTDTVAPSVSMPKLIESKPSRQLAEALEEMNQGKGFGSKPDAKIYTTLSRNRNQKLPFEYLGNFPFDEVLPLLRSTKRDYRNTAHSSLPRILMVAEKPSIALAIAEALSGKRGPRKRFGISRALPVYEFVSEAFEPLNESGSPTKCLVTVTSVVGHLFSLGFDSKDQRQSDPSDFFRLPIVKQEESTTSKLRVMDHLRALAADSDHLVLWLDCDPEGENIAHEVIAVTRRAIEAKEGGAADRIHRAKFSAITAKALQDAFKTLQKPDADLSRSVDARQELDLRIGVALTRLLTWKCVGAARKRFSPATKFVSYGPCQTPALSFCVDRAHEIQKFAPTTFWELQIEASPDSDKKNNRPLKWTGSNGSAEMGDNSTPNKVTAEKLVKIASKSGAHVVVESIREENCKVSAPVGLNTVALLEAGSKALGMSPKKVMSVAEKLYSDGYISYPRTETTRYDPTGFDVRTTLRQHSKHGEWGKSVSYLLRTKYSNHGSPPTRGRDVGDHPPITPLKAASRQEIGNGPPWRIYEFIVRTFLGSLHNDLHYLRTVASLKLVGEGSADQESGADFELEVVTVDSLGFADVCRWVLRDIGASREQSEMSELSIGQELSITKAAVRERETRPPRFLQEHELIRLMDENRIGTDAIMAVHVNNIIDRGYVILCDEAGVPLRAPRPPRPGSKPLPRQIGRYMVPTALGLNLIALFGNETNEATPALLVKPSIRQKMEEEVKQIALGVFEKDECVQTNLDWFESRYQEFFESLSRDRVNEFARELSPTSKSLENWRKTGVFEPKQTVAIKKSTKPKPRNTQQGKNSNKQGGNKKKNRGAWKSRSRQTAKK</sequence>
<dbReference type="InterPro" id="IPR034144">
    <property type="entry name" value="TOPRIM_TopoIII"/>
</dbReference>
<evidence type="ECO:0000313" key="20">
    <source>
        <dbReference type="EMBL" id="CAJ1946564.1"/>
    </source>
</evidence>
<feature type="signal peptide" evidence="15">
    <location>
        <begin position="1"/>
        <end position="18"/>
    </location>
</feature>
<evidence type="ECO:0000256" key="1">
    <source>
        <dbReference type="ARBA" id="ARBA00000213"/>
    </source>
</evidence>
<keyword evidence="5" id="KW-0479">Metal-binding</keyword>
<dbReference type="CDD" id="cd00186">
    <property type="entry name" value="TOP1Ac"/>
    <property type="match status" value="1"/>
</dbReference>
<protein>
    <recommendedName>
        <fullName evidence="4">DNA topoisomerase</fullName>
        <ecNumber evidence="4">5.6.2.1</ecNumber>
    </recommendedName>
</protein>
<dbReference type="InterPro" id="IPR014001">
    <property type="entry name" value="Helicase_ATP-bd"/>
</dbReference>
<evidence type="ECO:0000256" key="4">
    <source>
        <dbReference type="ARBA" id="ARBA00012891"/>
    </source>
</evidence>
<dbReference type="InterPro" id="IPR013826">
    <property type="entry name" value="Topo_IA_cen_sub3"/>
</dbReference>
<dbReference type="InterPro" id="IPR006171">
    <property type="entry name" value="TOPRIM_dom"/>
</dbReference>
<dbReference type="SMART" id="SM00493">
    <property type="entry name" value="TOPRIM"/>
    <property type="match status" value="1"/>
</dbReference>
<gene>
    <name evidence="20" type="ORF">CYCCA115_LOCUS10706</name>
</gene>
<dbReference type="Gene3D" id="3.40.50.300">
    <property type="entry name" value="P-loop containing nucleotide triphosphate hydrolases"/>
    <property type="match status" value="2"/>
</dbReference>
<evidence type="ECO:0000256" key="12">
    <source>
        <dbReference type="ARBA" id="ARBA00023125"/>
    </source>
</evidence>
<dbReference type="Gene3D" id="3.40.50.140">
    <property type="match status" value="1"/>
</dbReference>
<dbReference type="InterPro" id="IPR000629">
    <property type="entry name" value="RNA-helicase_DEAD-box_CS"/>
</dbReference>
<dbReference type="EC" id="5.6.2.1" evidence="4"/>
<keyword evidence="11" id="KW-0799">Topoisomerase</keyword>
<evidence type="ECO:0000256" key="11">
    <source>
        <dbReference type="ARBA" id="ARBA00023029"/>
    </source>
</evidence>
<dbReference type="GO" id="GO:0006265">
    <property type="term" value="P:DNA topological change"/>
    <property type="evidence" value="ECO:0007669"/>
    <property type="project" value="InterPro"/>
</dbReference>
<evidence type="ECO:0000256" key="13">
    <source>
        <dbReference type="ARBA" id="ARBA00023235"/>
    </source>
</evidence>
<evidence type="ECO:0000256" key="2">
    <source>
        <dbReference type="ARBA" id="ARBA00001946"/>
    </source>
</evidence>
<feature type="region of interest" description="Disordered" evidence="14">
    <location>
        <begin position="487"/>
        <end position="507"/>
    </location>
</feature>
<feature type="compositionally biased region" description="Polar residues" evidence="14">
    <location>
        <begin position="925"/>
        <end position="939"/>
    </location>
</feature>
<evidence type="ECO:0000256" key="10">
    <source>
        <dbReference type="ARBA" id="ARBA00022840"/>
    </source>
</evidence>
<evidence type="ECO:0000256" key="8">
    <source>
        <dbReference type="ARBA" id="ARBA00022806"/>
    </source>
</evidence>
<dbReference type="GO" id="GO:0005524">
    <property type="term" value="F:ATP binding"/>
    <property type="evidence" value="ECO:0007669"/>
    <property type="project" value="UniProtKB-KW"/>
</dbReference>
<dbReference type="PROSITE" id="PS51194">
    <property type="entry name" value="HELICASE_CTER"/>
    <property type="match status" value="1"/>
</dbReference>
<dbReference type="GO" id="GO:0004386">
    <property type="term" value="F:helicase activity"/>
    <property type="evidence" value="ECO:0007669"/>
    <property type="project" value="UniProtKB-KW"/>
</dbReference>
<dbReference type="InterPro" id="IPR023406">
    <property type="entry name" value="Topo_IA_AS"/>
</dbReference>
<feature type="compositionally biased region" description="Low complexity" evidence="14">
    <location>
        <begin position="1369"/>
        <end position="1380"/>
    </location>
</feature>
<dbReference type="CDD" id="cd18787">
    <property type="entry name" value="SF2_C_DEAD"/>
    <property type="match status" value="1"/>
</dbReference>
<dbReference type="InterPro" id="IPR027417">
    <property type="entry name" value="P-loop_NTPase"/>
</dbReference>
<feature type="region of interest" description="Disordered" evidence="14">
    <location>
        <begin position="543"/>
        <end position="571"/>
    </location>
</feature>
<feature type="domain" description="Helicase C-terminal" evidence="18">
    <location>
        <begin position="322"/>
        <end position="469"/>
    </location>
</feature>
<dbReference type="SMART" id="SM00436">
    <property type="entry name" value="TOP1Bc"/>
    <property type="match status" value="1"/>
</dbReference>
<accession>A0AAD2FMU4</accession>
<keyword evidence="7" id="KW-0378">Hydrolase</keyword>